<dbReference type="Pfam" id="PF01300">
    <property type="entry name" value="Sua5_yciO_yrdC"/>
    <property type="match status" value="1"/>
</dbReference>
<keyword evidence="6" id="KW-0819">tRNA processing</keyword>
<feature type="domain" description="YrdC-like" evidence="13">
    <location>
        <begin position="14"/>
        <end position="213"/>
    </location>
</feature>
<evidence type="ECO:0000256" key="4">
    <source>
        <dbReference type="ARBA" id="ARBA00022490"/>
    </source>
</evidence>
<comment type="catalytic activity">
    <reaction evidence="11">
        <text>L-threonine + hydrogencarbonate + ATP = L-threonylcarbamoyladenylate + diphosphate + H2O</text>
        <dbReference type="Rhea" id="RHEA:36407"/>
        <dbReference type="ChEBI" id="CHEBI:15377"/>
        <dbReference type="ChEBI" id="CHEBI:17544"/>
        <dbReference type="ChEBI" id="CHEBI:30616"/>
        <dbReference type="ChEBI" id="CHEBI:33019"/>
        <dbReference type="ChEBI" id="CHEBI:57926"/>
        <dbReference type="ChEBI" id="CHEBI:73682"/>
        <dbReference type="EC" id="2.7.7.87"/>
    </reaction>
</comment>
<keyword evidence="7" id="KW-0548">Nucleotidyltransferase</keyword>
<keyword evidence="5" id="KW-0808">Transferase</keyword>
<evidence type="ECO:0000256" key="1">
    <source>
        <dbReference type="ARBA" id="ARBA00004496"/>
    </source>
</evidence>
<evidence type="ECO:0000256" key="9">
    <source>
        <dbReference type="ARBA" id="ARBA00022840"/>
    </source>
</evidence>
<dbReference type="InterPro" id="IPR050156">
    <property type="entry name" value="TC-AMP_synthase_SUA5"/>
</dbReference>
<evidence type="ECO:0000256" key="10">
    <source>
        <dbReference type="ARBA" id="ARBA00029774"/>
    </source>
</evidence>
<dbReference type="GO" id="GO:0061710">
    <property type="term" value="F:L-threonylcarbamoyladenylate synthase"/>
    <property type="evidence" value="ECO:0007669"/>
    <property type="project" value="UniProtKB-EC"/>
</dbReference>
<dbReference type="Gene3D" id="3.90.870.10">
    <property type="entry name" value="DHBP synthase"/>
    <property type="match status" value="1"/>
</dbReference>
<feature type="region of interest" description="Disordered" evidence="12">
    <location>
        <begin position="225"/>
        <end position="288"/>
    </location>
</feature>
<sequence>MARIYDCSVDTDLLTGTRLARTAIGRGELVVLPTDTVYGVAANAFDAAAVQRLLDAKGRTRQSPPPVLIGDVAALDALAENVPDAVRELAKAFWPGGLTIVLHAQPSLIWDLGETRGTVALRMPDNPVTLELLAETGPLAVSSANRTGRPSATTAQEAFDQLGDAVDVYLDAGTAGTGYGDRPAGASESSTIVDATALSFDGGTLRVLRQGVVSAERIREVVGALLPDETDDVPPSGDTAEASDDSVSTEPTEARDEPAPSARPDWASGARLQDEPSGTARSDSAPGE</sequence>
<evidence type="ECO:0000313" key="14">
    <source>
        <dbReference type="EMBL" id="PTL73496.1"/>
    </source>
</evidence>
<comment type="subcellular location">
    <subcellularLocation>
        <location evidence="1">Cytoplasm</location>
    </subcellularLocation>
</comment>
<dbReference type="GO" id="GO:0003725">
    <property type="term" value="F:double-stranded RNA binding"/>
    <property type="evidence" value="ECO:0007669"/>
    <property type="project" value="InterPro"/>
</dbReference>
<dbReference type="EC" id="2.7.7.87" evidence="3"/>
<evidence type="ECO:0000259" key="13">
    <source>
        <dbReference type="PROSITE" id="PS51163"/>
    </source>
</evidence>
<reference evidence="14 15" key="1">
    <citation type="submission" date="2018-03" db="EMBL/GenBank/DDBJ databases">
        <title>Bacteriophage NCPPB3778 and a type I-E CRISPR drive the evolution of the US Biological Select Agent, Rathayibacter toxicus.</title>
        <authorList>
            <person name="Davis E.W.II."/>
            <person name="Tabima J.F."/>
            <person name="Weisberg A.J."/>
            <person name="Dantas Lopes L."/>
            <person name="Wiseman M.S."/>
            <person name="Wiseman M.S."/>
            <person name="Pupko T."/>
            <person name="Belcher M.S."/>
            <person name="Sechler A.J."/>
            <person name="Tancos M.A."/>
            <person name="Schroeder B.K."/>
            <person name="Murray T.D."/>
            <person name="Luster D.G."/>
            <person name="Schneider W.L."/>
            <person name="Rogers E."/>
            <person name="Andreote F.D."/>
            <person name="Grunwald N.J."/>
            <person name="Putnam M.L."/>
            <person name="Chang J.H."/>
        </authorList>
    </citation>
    <scope>NUCLEOTIDE SEQUENCE [LARGE SCALE GENOMIC DNA]</scope>
    <source>
        <strain evidence="14 15">DSM 15933</strain>
    </source>
</reference>
<keyword evidence="8" id="KW-0547">Nucleotide-binding</keyword>
<comment type="similarity">
    <text evidence="2">Belongs to the SUA5 family.</text>
</comment>
<dbReference type="GO" id="GO:0008033">
    <property type="term" value="P:tRNA processing"/>
    <property type="evidence" value="ECO:0007669"/>
    <property type="project" value="UniProtKB-KW"/>
</dbReference>
<dbReference type="AlphaFoldDB" id="A0A2T4UVD7"/>
<dbReference type="PANTHER" id="PTHR17490">
    <property type="entry name" value="SUA5"/>
    <property type="match status" value="1"/>
</dbReference>
<name>A0A2T4UVD7_9MICO</name>
<keyword evidence="4" id="KW-0963">Cytoplasm</keyword>
<proteinExistence type="inferred from homology"/>
<dbReference type="GO" id="GO:0000049">
    <property type="term" value="F:tRNA binding"/>
    <property type="evidence" value="ECO:0007669"/>
    <property type="project" value="TreeGrafter"/>
</dbReference>
<dbReference type="SUPFAM" id="SSF55821">
    <property type="entry name" value="YrdC/RibB"/>
    <property type="match status" value="1"/>
</dbReference>
<organism evidence="14 15">
    <name type="scientific">Rathayibacter caricis DSM 15933</name>
    <dbReference type="NCBI Taxonomy" id="1328867"/>
    <lineage>
        <taxon>Bacteria</taxon>
        <taxon>Bacillati</taxon>
        <taxon>Actinomycetota</taxon>
        <taxon>Actinomycetes</taxon>
        <taxon>Micrococcales</taxon>
        <taxon>Microbacteriaceae</taxon>
        <taxon>Rathayibacter</taxon>
    </lineage>
</organism>
<evidence type="ECO:0000313" key="15">
    <source>
        <dbReference type="Proteomes" id="UP000241085"/>
    </source>
</evidence>
<dbReference type="PANTHER" id="PTHR17490:SF16">
    <property type="entry name" value="THREONYLCARBAMOYL-AMP SYNTHASE"/>
    <property type="match status" value="1"/>
</dbReference>
<evidence type="ECO:0000256" key="3">
    <source>
        <dbReference type="ARBA" id="ARBA00012584"/>
    </source>
</evidence>
<evidence type="ECO:0000256" key="5">
    <source>
        <dbReference type="ARBA" id="ARBA00022679"/>
    </source>
</evidence>
<accession>A0A2T4UVD7</accession>
<evidence type="ECO:0000256" key="12">
    <source>
        <dbReference type="SAM" id="MobiDB-lite"/>
    </source>
</evidence>
<comment type="caution">
    <text evidence="14">The sequence shown here is derived from an EMBL/GenBank/DDBJ whole genome shotgun (WGS) entry which is preliminary data.</text>
</comment>
<keyword evidence="9" id="KW-0067">ATP-binding</keyword>
<dbReference type="GO" id="GO:0005524">
    <property type="term" value="F:ATP binding"/>
    <property type="evidence" value="ECO:0007669"/>
    <property type="project" value="UniProtKB-KW"/>
</dbReference>
<evidence type="ECO:0000256" key="8">
    <source>
        <dbReference type="ARBA" id="ARBA00022741"/>
    </source>
</evidence>
<dbReference type="InterPro" id="IPR006070">
    <property type="entry name" value="Sua5-like_dom"/>
</dbReference>
<evidence type="ECO:0000256" key="11">
    <source>
        <dbReference type="ARBA" id="ARBA00048366"/>
    </source>
</evidence>
<dbReference type="PROSITE" id="PS51163">
    <property type="entry name" value="YRDC"/>
    <property type="match status" value="1"/>
</dbReference>
<gene>
    <name evidence="14" type="ORF">C1I63_12000</name>
</gene>
<dbReference type="EMBL" id="PZPL01000001">
    <property type="protein sequence ID" value="PTL73496.1"/>
    <property type="molecule type" value="Genomic_DNA"/>
</dbReference>
<evidence type="ECO:0000256" key="6">
    <source>
        <dbReference type="ARBA" id="ARBA00022694"/>
    </source>
</evidence>
<dbReference type="GO" id="GO:0005737">
    <property type="term" value="C:cytoplasm"/>
    <property type="evidence" value="ECO:0007669"/>
    <property type="project" value="UniProtKB-SubCell"/>
</dbReference>
<evidence type="ECO:0000256" key="2">
    <source>
        <dbReference type="ARBA" id="ARBA00007663"/>
    </source>
</evidence>
<protein>
    <recommendedName>
        <fullName evidence="10">L-threonylcarbamoyladenylate synthase</fullName>
        <ecNumber evidence="3">2.7.7.87</ecNumber>
    </recommendedName>
    <alternativeName>
        <fullName evidence="10">L-threonylcarbamoyladenylate synthase</fullName>
    </alternativeName>
</protein>
<keyword evidence="15" id="KW-1185">Reference proteome</keyword>
<dbReference type="NCBIfam" id="TIGR00057">
    <property type="entry name" value="L-threonylcarbamoyladenylate synthase"/>
    <property type="match status" value="1"/>
</dbReference>
<dbReference type="InterPro" id="IPR017945">
    <property type="entry name" value="DHBP_synth_RibB-like_a/b_dom"/>
</dbReference>
<dbReference type="Proteomes" id="UP000241085">
    <property type="component" value="Unassembled WGS sequence"/>
</dbReference>
<evidence type="ECO:0000256" key="7">
    <source>
        <dbReference type="ARBA" id="ARBA00022695"/>
    </source>
</evidence>
<dbReference type="GO" id="GO:0006450">
    <property type="term" value="P:regulation of translational fidelity"/>
    <property type="evidence" value="ECO:0007669"/>
    <property type="project" value="TreeGrafter"/>
</dbReference>